<dbReference type="PANTHER" id="PTHR46211">
    <property type="entry name" value="GLYCEROPHOSPHORYL DIESTER PHOSPHODIESTERASE"/>
    <property type="match status" value="1"/>
</dbReference>
<sequence>MRRATQPDQSVTTPIFSVADEDEEELLPQRTPPPPPPSHKSFFRNSSENRSSAFRFLRRINRFLFFAFPRVLVILVLVVVTVAMLPGGWRVALCASNLLPPPTLRPGENITFIGHRGCEFPYPENSLHALRVGAKEAGFVELDVALTSDGTVVLMHDQTLDRTTNGTGTTCTRSTQYVKQLELQMPTRDPLGRMAQGKFCSFPSPRGTTTPCTYRVPTLEQIFDDLPHHTRFMIDVKECYADGLPDTVPKCSNCSLLMQTTRDLMEKYAISPERVIFTSKLPASLRVFQDGIPRSKYAISMDQGYSHYKRSSFRELMTKGAYDYAAMHYGLAAVRPDFVQIMRTERTKGVGQMGDVFAWTIRKDLDYRLARCAGISKMIVAEPHRVKNRFTLNVAEWFGESLVTAS</sequence>
<dbReference type="PROSITE" id="PS51704">
    <property type="entry name" value="GP_PDE"/>
    <property type="match status" value="1"/>
</dbReference>
<feature type="region of interest" description="Disordered" evidence="1">
    <location>
        <begin position="1"/>
        <end position="44"/>
    </location>
</feature>
<keyword evidence="2" id="KW-0812">Transmembrane</keyword>
<keyword evidence="2" id="KW-1133">Transmembrane helix</keyword>
<dbReference type="Proteomes" id="UP000247409">
    <property type="component" value="Unassembled WGS sequence"/>
</dbReference>
<keyword evidence="5" id="KW-1185">Reference proteome</keyword>
<feature type="compositionally biased region" description="Polar residues" evidence="1">
    <location>
        <begin position="1"/>
        <end position="15"/>
    </location>
</feature>
<dbReference type="Pfam" id="PF03009">
    <property type="entry name" value="GDPD"/>
    <property type="match status" value="1"/>
</dbReference>
<keyword evidence="2" id="KW-0472">Membrane</keyword>
<dbReference type="GO" id="GO:0008081">
    <property type="term" value="F:phosphoric diester hydrolase activity"/>
    <property type="evidence" value="ECO:0007669"/>
    <property type="project" value="InterPro"/>
</dbReference>
<evidence type="ECO:0000256" key="1">
    <source>
        <dbReference type="SAM" id="MobiDB-lite"/>
    </source>
</evidence>
<organism evidence="4 5">
    <name type="scientific">Gracilariopsis chorda</name>
    <dbReference type="NCBI Taxonomy" id="448386"/>
    <lineage>
        <taxon>Eukaryota</taxon>
        <taxon>Rhodophyta</taxon>
        <taxon>Florideophyceae</taxon>
        <taxon>Rhodymeniophycidae</taxon>
        <taxon>Gracilariales</taxon>
        <taxon>Gracilariaceae</taxon>
        <taxon>Gracilariopsis</taxon>
    </lineage>
</organism>
<evidence type="ECO:0000259" key="3">
    <source>
        <dbReference type="PROSITE" id="PS51704"/>
    </source>
</evidence>
<reference evidence="4 5" key="1">
    <citation type="journal article" date="2018" name="Mol. Biol. Evol.">
        <title>Analysis of the draft genome of the red seaweed Gracilariopsis chorda provides insights into genome size evolution in Rhodophyta.</title>
        <authorList>
            <person name="Lee J."/>
            <person name="Yang E.C."/>
            <person name="Graf L."/>
            <person name="Yang J.H."/>
            <person name="Qiu H."/>
            <person name="Zel Zion U."/>
            <person name="Chan C.X."/>
            <person name="Stephens T.G."/>
            <person name="Weber A.P.M."/>
            <person name="Boo G.H."/>
            <person name="Boo S.M."/>
            <person name="Kim K.M."/>
            <person name="Shin Y."/>
            <person name="Jung M."/>
            <person name="Lee S.J."/>
            <person name="Yim H.S."/>
            <person name="Lee J.H."/>
            <person name="Bhattacharya D."/>
            <person name="Yoon H.S."/>
        </authorList>
    </citation>
    <scope>NUCLEOTIDE SEQUENCE [LARGE SCALE GENOMIC DNA]</scope>
    <source>
        <strain evidence="4 5">SKKU-2015</strain>
        <tissue evidence="4">Whole body</tissue>
    </source>
</reference>
<dbReference type="InterPro" id="IPR030395">
    <property type="entry name" value="GP_PDE_dom"/>
</dbReference>
<evidence type="ECO:0000256" key="2">
    <source>
        <dbReference type="SAM" id="Phobius"/>
    </source>
</evidence>
<evidence type="ECO:0000313" key="4">
    <source>
        <dbReference type="EMBL" id="PXF44178.1"/>
    </source>
</evidence>
<dbReference type="InterPro" id="IPR017946">
    <property type="entry name" value="PLC-like_Pdiesterase_TIM-brl"/>
</dbReference>
<dbReference type="SUPFAM" id="SSF51695">
    <property type="entry name" value="PLC-like phosphodiesterases"/>
    <property type="match status" value="1"/>
</dbReference>
<evidence type="ECO:0000313" key="5">
    <source>
        <dbReference type="Proteomes" id="UP000247409"/>
    </source>
</evidence>
<accession>A0A2V3IQ30</accession>
<comment type="caution">
    <text evidence="4">The sequence shown here is derived from an EMBL/GenBank/DDBJ whole genome shotgun (WGS) entry which is preliminary data.</text>
</comment>
<dbReference type="STRING" id="448386.A0A2V3IQ30"/>
<dbReference type="PANTHER" id="PTHR46211:SF14">
    <property type="entry name" value="GLYCEROPHOSPHODIESTER PHOSPHODIESTERASE"/>
    <property type="match status" value="1"/>
</dbReference>
<gene>
    <name evidence="4" type="ORF">BWQ96_06038</name>
</gene>
<proteinExistence type="predicted"/>
<dbReference type="GO" id="GO:0006629">
    <property type="term" value="P:lipid metabolic process"/>
    <property type="evidence" value="ECO:0007669"/>
    <property type="project" value="InterPro"/>
</dbReference>
<feature type="domain" description="GP-PDE" evidence="3">
    <location>
        <begin position="110"/>
        <end position="390"/>
    </location>
</feature>
<dbReference type="OrthoDB" id="197419at2759"/>
<dbReference type="AlphaFoldDB" id="A0A2V3IQ30"/>
<name>A0A2V3IQ30_9FLOR</name>
<protein>
    <submittedName>
        <fullName evidence="4">Glycerophosphodiester phosphodiesterase 1</fullName>
    </submittedName>
</protein>
<dbReference type="EMBL" id="NBIV01000098">
    <property type="protein sequence ID" value="PXF44178.1"/>
    <property type="molecule type" value="Genomic_DNA"/>
</dbReference>
<dbReference type="Gene3D" id="3.20.20.190">
    <property type="entry name" value="Phosphatidylinositol (PI) phosphodiesterase"/>
    <property type="match status" value="1"/>
</dbReference>
<feature type="transmembrane region" description="Helical" evidence="2">
    <location>
        <begin position="63"/>
        <end position="89"/>
    </location>
</feature>